<dbReference type="Pfam" id="PF13927">
    <property type="entry name" value="Ig_3"/>
    <property type="match status" value="1"/>
</dbReference>
<reference evidence="7" key="1">
    <citation type="journal article" date="2023" name="Mol. Biol. Evol.">
        <title>Third-Generation Sequencing Reveals the Adaptive Role of the Epigenome in Three Deep-Sea Polychaetes.</title>
        <authorList>
            <person name="Perez M."/>
            <person name="Aroh O."/>
            <person name="Sun Y."/>
            <person name="Lan Y."/>
            <person name="Juniper S.K."/>
            <person name="Young C.R."/>
            <person name="Angers B."/>
            <person name="Qian P.Y."/>
        </authorList>
    </citation>
    <scope>NUCLEOTIDE SEQUENCE</scope>
    <source>
        <strain evidence="7">P08H-3</strain>
    </source>
</reference>
<evidence type="ECO:0000256" key="1">
    <source>
        <dbReference type="ARBA" id="ARBA00004479"/>
    </source>
</evidence>
<dbReference type="SMART" id="SM00408">
    <property type="entry name" value="IGc2"/>
    <property type="match status" value="2"/>
</dbReference>
<dbReference type="InterPro" id="IPR051275">
    <property type="entry name" value="Cell_adhesion_signaling"/>
</dbReference>
<keyword evidence="8" id="KW-1185">Reference proteome</keyword>
<organism evidence="7 8">
    <name type="scientific">Paralvinella palmiformis</name>
    <dbReference type="NCBI Taxonomy" id="53620"/>
    <lineage>
        <taxon>Eukaryota</taxon>
        <taxon>Metazoa</taxon>
        <taxon>Spiralia</taxon>
        <taxon>Lophotrochozoa</taxon>
        <taxon>Annelida</taxon>
        <taxon>Polychaeta</taxon>
        <taxon>Sedentaria</taxon>
        <taxon>Canalipalpata</taxon>
        <taxon>Terebellida</taxon>
        <taxon>Terebelliformia</taxon>
        <taxon>Alvinellidae</taxon>
        <taxon>Paralvinella</taxon>
    </lineage>
</organism>
<feature type="domain" description="Ig-like" evidence="6">
    <location>
        <begin position="1"/>
        <end position="57"/>
    </location>
</feature>
<evidence type="ECO:0000256" key="3">
    <source>
        <dbReference type="ARBA" id="ARBA00023157"/>
    </source>
</evidence>
<evidence type="ECO:0000256" key="2">
    <source>
        <dbReference type="ARBA" id="ARBA00023136"/>
    </source>
</evidence>
<accession>A0AAD9ISY1</accession>
<gene>
    <name evidence="7" type="ORF">LSH36_1503g00017</name>
</gene>
<comment type="subcellular location">
    <subcellularLocation>
        <location evidence="1">Membrane</location>
        <topology evidence="1">Single-pass type I membrane protein</topology>
    </subcellularLocation>
</comment>
<dbReference type="GO" id="GO:0005911">
    <property type="term" value="C:cell-cell junction"/>
    <property type="evidence" value="ECO:0007669"/>
    <property type="project" value="TreeGrafter"/>
</dbReference>
<keyword evidence="3" id="KW-1015">Disulfide bond</keyword>
<dbReference type="Proteomes" id="UP001208570">
    <property type="component" value="Unassembled WGS sequence"/>
</dbReference>
<evidence type="ECO:0000313" key="8">
    <source>
        <dbReference type="Proteomes" id="UP001208570"/>
    </source>
</evidence>
<dbReference type="Pfam" id="PF13895">
    <property type="entry name" value="Ig_2"/>
    <property type="match status" value="1"/>
</dbReference>
<evidence type="ECO:0000313" key="7">
    <source>
        <dbReference type="EMBL" id="KAK2140046.1"/>
    </source>
</evidence>
<proteinExistence type="predicted"/>
<feature type="domain" description="Ig-like" evidence="6">
    <location>
        <begin position="350"/>
        <end position="385"/>
    </location>
</feature>
<dbReference type="SUPFAM" id="SSF48726">
    <property type="entry name" value="Immunoglobulin"/>
    <property type="match status" value="4"/>
</dbReference>
<comment type="caution">
    <text evidence="7">The sequence shown here is derived from an EMBL/GenBank/DDBJ whole genome shotgun (WGS) entry which is preliminary data.</text>
</comment>
<feature type="domain" description="Ig-like" evidence="6">
    <location>
        <begin position="64"/>
        <end position="153"/>
    </location>
</feature>
<name>A0AAD9ISY1_9ANNE</name>
<dbReference type="GO" id="GO:0050839">
    <property type="term" value="F:cell adhesion molecule binding"/>
    <property type="evidence" value="ECO:0007669"/>
    <property type="project" value="TreeGrafter"/>
</dbReference>
<feature type="domain" description="Ig-like" evidence="6">
    <location>
        <begin position="158"/>
        <end position="260"/>
    </location>
</feature>
<dbReference type="AlphaFoldDB" id="A0AAD9ISY1"/>
<keyword evidence="2" id="KW-0472">Membrane</keyword>
<feature type="domain" description="Ig-like" evidence="6">
    <location>
        <begin position="265"/>
        <end position="345"/>
    </location>
</feature>
<dbReference type="GO" id="GO:0098609">
    <property type="term" value="P:cell-cell adhesion"/>
    <property type="evidence" value="ECO:0007669"/>
    <property type="project" value="TreeGrafter"/>
</dbReference>
<evidence type="ECO:0000256" key="5">
    <source>
        <dbReference type="ARBA" id="ARBA00023319"/>
    </source>
</evidence>
<keyword evidence="4" id="KW-0325">Glycoprotein</keyword>
<protein>
    <recommendedName>
        <fullName evidence="6">Ig-like domain-containing protein</fullName>
    </recommendedName>
</protein>
<dbReference type="PROSITE" id="PS50835">
    <property type="entry name" value="IG_LIKE"/>
    <property type="match status" value="5"/>
</dbReference>
<dbReference type="GO" id="GO:0005886">
    <property type="term" value="C:plasma membrane"/>
    <property type="evidence" value="ECO:0007669"/>
    <property type="project" value="TreeGrafter"/>
</dbReference>
<dbReference type="InterPro" id="IPR003598">
    <property type="entry name" value="Ig_sub2"/>
</dbReference>
<evidence type="ECO:0000256" key="4">
    <source>
        <dbReference type="ARBA" id="ARBA00023180"/>
    </source>
</evidence>
<keyword evidence="5" id="KW-0393">Immunoglobulin domain</keyword>
<dbReference type="PANTHER" id="PTHR11640:SF31">
    <property type="entry name" value="IRREGULAR CHIASM C-ROUGHEST PROTEIN-RELATED"/>
    <property type="match status" value="1"/>
</dbReference>
<dbReference type="InterPro" id="IPR003599">
    <property type="entry name" value="Ig_sub"/>
</dbReference>
<dbReference type="InterPro" id="IPR036179">
    <property type="entry name" value="Ig-like_dom_sf"/>
</dbReference>
<sequence>MEYRWQRDNKNLTNDDRHQLSDKTLTIDKIQRQDNKITYRCIAKESGSRLSNYKDITLNVMYKPGRAQVEDKIIGPYFEGHLSDIILRCSVSDPGNPKAKFSWSKDGMVKDRNNQGHYSISGGQLSVSGHDGLWQCTPYNDIGNGQSANINITVYANPVFIKNISNQSPRAEIQNDLNVLCNIRGRPAPDVIWQYKGGQLPDVVTVISESDVINNKLITVNRRLIWSTDSTLDQRRTTSGLYTCIGNVNDKETKQNINIDVQYAPYNVNINISGNITIIEKEFLSLTCAATCNPQCNYIWSKDNTQIIIRNILEFKSIRRQDQGYYRCTPSNGISTSQHRDIYIEVHYPPEITIRVTPEGHLIQGSDVTLSCIVNSRPEPSYIKWTNITDPDLQDLDCSHKNNTHSVSIRVQWIRGFNGGLDQTFTIRYTDVVSGVVKEKSGIEDRVVGSGQMITDDITDGIEPETKYQLQIFADNSKGQVVGDKVSAVTPELGTAVSDTSTMIEDNHLTI</sequence>
<dbReference type="SMART" id="SM00409">
    <property type="entry name" value="IG"/>
    <property type="match status" value="3"/>
</dbReference>
<dbReference type="Gene3D" id="2.60.40.10">
    <property type="entry name" value="Immunoglobulins"/>
    <property type="match status" value="5"/>
</dbReference>
<evidence type="ECO:0000259" key="6">
    <source>
        <dbReference type="PROSITE" id="PS50835"/>
    </source>
</evidence>
<dbReference type="EMBL" id="JAODUP010001504">
    <property type="protein sequence ID" value="KAK2140046.1"/>
    <property type="molecule type" value="Genomic_DNA"/>
</dbReference>
<dbReference type="InterPro" id="IPR007110">
    <property type="entry name" value="Ig-like_dom"/>
</dbReference>
<dbReference type="PANTHER" id="PTHR11640">
    <property type="entry name" value="NEPHRIN"/>
    <property type="match status" value="1"/>
</dbReference>
<dbReference type="InterPro" id="IPR013783">
    <property type="entry name" value="Ig-like_fold"/>
</dbReference>